<feature type="chain" id="PRO_5043820383" description="Carboxylesterase type B domain-containing protein" evidence="1">
    <location>
        <begin position="17"/>
        <end position="155"/>
    </location>
</feature>
<evidence type="ECO:0000259" key="2">
    <source>
        <dbReference type="Pfam" id="PF00135"/>
    </source>
</evidence>
<feature type="non-terminal residue" evidence="3">
    <location>
        <position position="1"/>
    </location>
</feature>
<organism evidence="3 4">
    <name type="scientific">Pristionchus entomophagus</name>
    <dbReference type="NCBI Taxonomy" id="358040"/>
    <lineage>
        <taxon>Eukaryota</taxon>
        <taxon>Metazoa</taxon>
        <taxon>Ecdysozoa</taxon>
        <taxon>Nematoda</taxon>
        <taxon>Chromadorea</taxon>
        <taxon>Rhabditida</taxon>
        <taxon>Rhabditina</taxon>
        <taxon>Diplogasteromorpha</taxon>
        <taxon>Diplogasteroidea</taxon>
        <taxon>Neodiplogasteridae</taxon>
        <taxon>Pristionchus</taxon>
    </lineage>
</organism>
<keyword evidence="4" id="KW-1185">Reference proteome</keyword>
<accession>A0AAV5SBB4</accession>
<dbReference type="Pfam" id="PF00135">
    <property type="entry name" value="COesterase"/>
    <property type="match status" value="1"/>
</dbReference>
<evidence type="ECO:0000313" key="3">
    <source>
        <dbReference type="EMBL" id="GMS80566.1"/>
    </source>
</evidence>
<feature type="domain" description="Carboxylesterase type B" evidence="2">
    <location>
        <begin position="77"/>
        <end position="134"/>
    </location>
</feature>
<comment type="caution">
    <text evidence="3">The sequence shown here is derived from an EMBL/GenBank/DDBJ whole genome shotgun (WGS) entry which is preliminary data.</text>
</comment>
<dbReference type="PANTHER" id="PTHR45580:SF6">
    <property type="entry name" value="CARBOXYLESTERASE TYPE B DOMAIN-CONTAINING PROTEIN"/>
    <property type="match status" value="1"/>
</dbReference>
<keyword evidence="1" id="KW-0732">Signal</keyword>
<evidence type="ECO:0000256" key="1">
    <source>
        <dbReference type="SAM" id="SignalP"/>
    </source>
</evidence>
<dbReference type="SUPFAM" id="SSF53474">
    <property type="entry name" value="alpha/beta-Hydrolases"/>
    <property type="match status" value="1"/>
</dbReference>
<evidence type="ECO:0000313" key="4">
    <source>
        <dbReference type="Proteomes" id="UP001432027"/>
    </source>
</evidence>
<proteinExistence type="predicted"/>
<dbReference type="PANTHER" id="PTHR45580">
    <property type="entry name" value="PROTEIN CBG05369"/>
    <property type="match status" value="1"/>
</dbReference>
<reference evidence="3" key="1">
    <citation type="submission" date="2023-10" db="EMBL/GenBank/DDBJ databases">
        <title>Genome assembly of Pristionchus species.</title>
        <authorList>
            <person name="Yoshida K."/>
            <person name="Sommer R.J."/>
        </authorList>
    </citation>
    <scope>NUCLEOTIDE SEQUENCE</scope>
    <source>
        <strain evidence="3">RS0144</strain>
    </source>
</reference>
<dbReference type="InterPro" id="IPR029058">
    <property type="entry name" value="AB_hydrolase_fold"/>
</dbReference>
<dbReference type="Gene3D" id="3.40.50.1820">
    <property type="entry name" value="alpha/beta hydrolase"/>
    <property type="match status" value="1"/>
</dbReference>
<feature type="signal peptide" evidence="1">
    <location>
        <begin position="1"/>
        <end position="16"/>
    </location>
</feature>
<dbReference type="InterPro" id="IPR002018">
    <property type="entry name" value="CarbesteraseB"/>
</dbReference>
<sequence length="155" mass="17411">GILLLILVLPIASSLSNFPIVHTSYGSVRGYEYRARNGFLAEIYKPPLRLDRGDGRSLSLQRRGTTHSMERSLVRHALKGWASGFSEDCLTLNIYTSKKCRESNSSCPVVMYIHGSNALYDGTMMFPDEILVQNFASKSIYSEMLYLNEEAMSIC</sequence>
<protein>
    <recommendedName>
        <fullName evidence="2">Carboxylesterase type B domain-containing protein</fullName>
    </recommendedName>
</protein>
<name>A0AAV5SBB4_9BILA</name>
<gene>
    <name evidence="3" type="ORF">PENTCL1PPCAC_2741</name>
</gene>
<dbReference type="Proteomes" id="UP001432027">
    <property type="component" value="Unassembled WGS sequence"/>
</dbReference>
<dbReference type="AlphaFoldDB" id="A0AAV5SBB4"/>
<dbReference type="EMBL" id="BTSX01000001">
    <property type="protein sequence ID" value="GMS80566.1"/>
    <property type="molecule type" value="Genomic_DNA"/>
</dbReference>